<dbReference type="RefSeq" id="WP_068322126.1">
    <property type="nucleotide sequence ID" value="NZ_CP010835.1"/>
</dbReference>
<dbReference type="KEGG" id="pyc:TQ32_05680"/>
<dbReference type="GeneID" id="28491305"/>
<proteinExistence type="predicted"/>
<sequence>MGHYLNIEVNGNDIYIAVNFGGETIKDVIGNYEVDDSLPILNIFINDGKKRCVVSNSRVPCGSLQGSDVLFKEVMSRFKVNLHKLKLTILSPELIRIMFDQLPSNEKTAAVWYVTKINDLVYEGLEGSIKRAMRNVVSWAQDELSQIEYKNNRAYNTLEEYISKIEKEARFHDHIATVTVTEFKLSSKIYISGKRVRELNVDIKITLKSKGLLSKLLKKNKVKEKLENNLLPDLKRELKSIIEGDVDLTYTILA</sequence>
<evidence type="ECO:0000313" key="2">
    <source>
        <dbReference type="Proteomes" id="UP000070587"/>
    </source>
</evidence>
<evidence type="ECO:0000313" key="1">
    <source>
        <dbReference type="EMBL" id="AMM54021.1"/>
    </source>
</evidence>
<dbReference type="EMBL" id="CP010835">
    <property type="protein sequence ID" value="AMM54021.1"/>
    <property type="molecule type" value="Genomic_DNA"/>
</dbReference>
<accession>A0A127B9I9</accession>
<dbReference type="PATRIC" id="fig|1609559.3.peg.1185"/>
<dbReference type="Proteomes" id="UP000070587">
    <property type="component" value="Chromosome"/>
</dbReference>
<name>A0A127B9I9_9EURY</name>
<gene>
    <name evidence="1" type="ORF">TQ32_05680</name>
</gene>
<dbReference type="STRING" id="1609559.TQ32_05680"/>
<reference evidence="1 2" key="2">
    <citation type="journal article" date="2016" name="Int. J. Syst. Evol. Microbiol.">
        <title>Pyrococcus kukulkanii sp. nov., a hyperthermophilic, piezophilic archaeon isolated from a deep-sea hydrothermal vent.</title>
        <authorList>
            <person name="Callac N."/>
            <person name="Oger P."/>
            <person name="Lesongeur F."/>
            <person name="Rattray J.E."/>
            <person name="Vannier P."/>
            <person name="Michoud G."/>
            <person name="Beauverger M."/>
            <person name="Gayet N."/>
            <person name="Rouxel O."/>
            <person name="Jebbar M."/>
            <person name="Godfroy A."/>
        </authorList>
    </citation>
    <scope>NUCLEOTIDE SEQUENCE [LARGE SCALE GENOMIC DNA]</scope>
    <source>
        <strain evidence="1 2">NCB100</strain>
    </source>
</reference>
<dbReference type="AlphaFoldDB" id="A0A127B9I9"/>
<reference evidence="2" key="1">
    <citation type="submission" date="2015-02" db="EMBL/GenBank/DDBJ databases">
        <title>Pyrococcus kukulkanii sp. nov., a novel hyperthermophilic archaeon isolated from a deep-sea hydrothermal vent at the Guaymas Basin.</title>
        <authorList>
            <person name="Oger P.M."/>
            <person name="Callac N."/>
            <person name="Jebbar M."/>
            <person name="Godfroy A."/>
        </authorList>
    </citation>
    <scope>NUCLEOTIDE SEQUENCE [LARGE SCALE GENOMIC DNA]</scope>
    <source>
        <strain evidence="2">NCB100</strain>
    </source>
</reference>
<organism evidence="1 2">
    <name type="scientific">Pyrococcus kukulkanii</name>
    <dbReference type="NCBI Taxonomy" id="1609559"/>
    <lineage>
        <taxon>Archaea</taxon>
        <taxon>Methanobacteriati</taxon>
        <taxon>Methanobacteriota</taxon>
        <taxon>Thermococci</taxon>
        <taxon>Thermococcales</taxon>
        <taxon>Thermococcaceae</taxon>
        <taxon>Pyrococcus</taxon>
    </lineage>
</organism>
<protein>
    <submittedName>
        <fullName evidence="1">Uncharacterized protein</fullName>
    </submittedName>
</protein>